<keyword evidence="1" id="KW-1133">Transmembrane helix</keyword>
<proteinExistence type="predicted"/>
<dbReference type="OrthoDB" id="1419682at2"/>
<organism evidence="2 3">
    <name type="scientific">Mucilaginibacter conchicola</name>
    <dbReference type="NCBI Taxonomy" id="2303333"/>
    <lineage>
        <taxon>Bacteria</taxon>
        <taxon>Pseudomonadati</taxon>
        <taxon>Bacteroidota</taxon>
        <taxon>Sphingobacteriia</taxon>
        <taxon>Sphingobacteriales</taxon>
        <taxon>Sphingobacteriaceae</taxon>
        <taxon>Mucilaginibacter</taxon>
    </lineage>
</organism>
<feature type="transmembrane region" description="Helical" evidence="1">
    <location>
        <begin position="45"/>
        <end position="66"/>
    </location>
</feature>
<evidence type="ECO:0008006" key="4">
    <source>
        <dbReference type="Google" id="ProtNLM"/>
    </source>
</evidence>
<sequence length="468" mass="50772">MDEQFDNRLNNRIREVFDNYEYPPVEHGWAELRKKFPAEEKHNKVAWLWWSSAAAIILVVLGIGLWRNGFDDTQNTIALKPAIKQPVKDSVISNTVVQQQPVVAKTNPSDVKQSYVSPYVQSLGVTPRVNYPANNTVVTIPVTQQPAKVVVPENSTAIAQAKNTPATAVLTTPADSVQTLPSAVQQPQLAQATKPADDNLNATAVQPQQNTMAATATPKPKQNSIMDMFEQEKRNQSAQKNTANKQGDKKVTFAVYATTYFNYSEGSSNQMNAGAGFSSDFKLSKKLKLSTGVALAQNSLNYGSAATAPQAAFAAAAKAPVLKDAALFAMSAAVPVFRNYNVSMLGIDVPVNLKYEFNPDKTDAFISAGLSSGTFFDENYTYKYTYSNGAVANNTGAAEDHNETTHSSNNFYFGKMLNLSFGIGYPVGTNRLIVEPFVKYPLGGLGAQDIRFGSGGVNLKFSFKGGKR</sequence>
<gene>
    <name evidence="2" type="ORF">D0C36_06145</name>
</gene>
<protein>
    <recommendedName>
        <fullName evidence="4">Outer membrane protein beta-barrel domain-containing protein</fullName>
    </recommendedName>
</protein>
<reference evidence="2 3" key="1">
    <citation type="submission" date="2018-08" db="EMBL/GenBank/DDBJ databases">
        <title>Mucilaginibacter sp. MYSH2.</title>
        <authorList>
            <person name="Seo T."/>
        </authorList>
    </citation>
    <scope>NUCLEOTIDE SEQUENCE [LARGE SCALE GENOMIC DNA]</scope>
    <source>
        <strain evidence="2 3">MYSH2</strain>
    </source>
</reference>
<dbReference type="Proteomes" id="UP000264217">
    <property type="component" value="Unassembled WGS sequence"/>
</dbReference>
<dbReference type="AlphaFoldDB" id="A0A372NYB5"/>
<name>A0A372NYB5_9SPHI</name>
<dbReference type="RefSeq" id="WP_117390662.1">
    <property type="nucleotide sequence ID" value="NZ_QWDC01000001.1"/>
</dbReference>
<comment type="caution">
    <text evidence="2">The sequence shown here is derived from an EMBL/GenBank/DDBJ whole genome shotgun (WGS) entry which is preliminary data.</text>
</comment>
<dbReference type="EMBL" id="QWDC01000001">
    <property type="protein sequence ID" value="RFZ95105.1"/>
    <property type="molecule type" value="Genomic_DNA"/>
</dbReference>
<keyword evidence="1" id="KW-0472">Membrane</keyword>
<accession>A0A372NYB5</accession>
<evidence type="ECO:0000256" key="1">
    <source>
        <dbReference type="SAM" id="Phobius"/>
    </source>
</evidence>
<keyword evidence="3" id="KW-1185">Reference proteome</keyword>
<keyword evidence="1" id="KW-0812">Transmembrane</keyword>
<evidence type="ECO:0000313" key="2">
    <source>
        <dbReference type="EMBL" id="RFZ95105.1"/>
    </source>
</evidence>
<evidence type="ECO:0000313" key="3">
    <source>
        <dbReference type="Proteomes" id="UP000264217"/>
    </source>
</evidence>